<keyword evidence="7" id="KW-1185">Reference proteome</keyword>
<dbReference type="GO" id="GO:0043548">
    <property type="term" value="F:phosphatidylinositol 3-kinase binding"/>
    <property type="evidence" value="ECO:0007669"/>
    <property type="project" value="TreeGrafter"/>
</dbReference>
<feature type="domain" description="Atg6/beclin coiled-coil" evidence="4">
    <location>
        <begin position="110"/>
        <end position="237"/>
    </location>
</feature>
<name>U4UZ73_DENPD</name>
<dbReference type="Proteomes" id="UP000030742">
    <property type="component" value="Unassembled WGS sequence"/>
</dbReference>
<dbReference type="EnsemblMetazoa" id="XM_019900616.1">
    <property type="protein sequence ID" value="XP_019756175.1"/>
    <property type="gene ID" value="LOC109534837"/>
</dbReference>
<dbReference type="InterPro" id="IPR007243">
    <property type="entry name" value="Atg6/Beclin"/>
</dbReference>
<proteinExistence type="inferred from homology"/>
<dbReference type="GO" id="GO:0034272">
    <property type="term" value="C:phosphatidylinositol 3-kinase complex, class III, type II"/>
    <property type="evidence" value="ECO:0007669"/>
    <property type="project" value="TreeGrafter"/>
</dbReference>
<evidence type="ECO:0000313" key="5">
    <source>
        <dbReference type="EMBL" id="ERL95650.1"/>
    </source>
</evidence>
<feature type="coiled-coil region" evidence="2">
    <location>
        <begin position="120"/>
        <end position="208"/>
    </location>
</feature>
<dbReference type="OrthoDB" id="20368at2759"/>
<dbReference type="GO" id="GO:0045324">
    <property type="term" value="P:late endosome to vacuole transport"/>
    <property type="evidence" value="ECO:0007669"/>
    <property type="project" value="TreeGrafter"/>
</dbReference>
<dbReference type="GO" id="GO:0034271">
    <property type="term" value="C:phosphatidylinositol 3-kinase complex, class III, type I"/>
    <property type="evidence" value="ECO:0007669"/>
    <property type="project" value="TreeGrafter"/>
</dbReference>
<evidence type="ECO:0000256" key="2">
    <source>
        <dbReference type="SAM" id="Coils"/>
    </source>
</evidence>
<dbReference type="InterPro" id="IPR040455">
    <property type="entry name" value="Atg6_BARA"/>
</dbReference>
<dbReference type="KEGG" id="dpa:109534837"/>
<protein>
    <recommendedName>
        <fullName evidence="9">Atg6 BARA domain-containing protein</fullName>
    </recommendedName>
</protein>
<dbReference type="InterPro" id="IPR041691">
    <property type="entry name" value="Atg6/beclin_CC"/>
</dbReference>
<dbReference type="GO" id="GO:0000423">
    <property type="term" value="P:mitophagy"/>
    <property type="evidence" value="ECO:0007669"/>
    <property type="project" value="TreeGrafter"/>
</dbReference>
<dbReference type="AlphaFoldDB" id="U4UZ73"/>
<dbReference type="Gene3D" id="1.10.418.40">
    <property type="entry name" value="Autophagy protein 6/Beclin 1"/>
    <property type="match status" value="1"/>
</dbReference>
<dbReference type="PANTHER" id="PTHR12768:SF4">
    <property type="entry name" value="BECLIN-1"/>
    <property type="match status" value="1"/>
</dbReference>
<dbReference type="Gene3D" id="6.10.250.3110">
    <property type="match status" value="1"/>
</dbReference>
<reference evidence="6" key="2">
    <citation type="submission" date="2024-08" db="UniProtKB">
        <authorList>
            <consortium name="EnsemblMetazoa"/>
        </authorList>
    </citation>
    <scope>IDENTIFICATION</scope>
</reference>
<gene>
    <name evidence="6" type="primary">109534837</name>
    <name evidence="5" type="ORF">D910_00073</name>
</gene>
<evidence type="ECO:0000313" key="7">
    <source>
        <dbReference type="Proteomes" id="UP000019118"/>
    </source>
</evidence>
<evidence type="ECO:0008006" key="9">
    <source>
        <dbReference type="Google" id="ProtNLM"/>
    </source>
</evidence>
<dbReference type="GO" id="GO:0030674">
    <property type="term" value="F:protein-macromolecule adaptor activity"/>
    <property type="evidence" value="ECO:0007669"/>
    <property type="project" value="TreeGrafter"/>
</dbReference>
<evidence type="ECO:0000313" key="8">
    <source>
        <dbReference type="Proteomes" id="UP000030742"/>
    </source>
</evidence>
<organism evidence="5 8">
    <name type="scientific">Dendroctonus ponderosae</name>
    <name type="common">Mountain pine beetle</name>
    <dbReference type="NCBI Taxonomy" id="77166"/>
    <lineage>
        <taxon>Eukaryota</taxon>
        <taxon>Metazoa</taxon>
        <taxon>Ecdysozoa</taxon>
        <taxon>Arthropoda</taxon>
        <taxon>Hexapoda</taxon>
        <taxon>Insecta</taxon>
        <taxon>Pterygota</taxon>
        <taxon>Neoptera</taxon>
        <taxon>Endopterygota</taxon>
        <taxon>Coleoptera</taxon>
        <taxon>Polyphaga</taxon>
        <taxon>Cucujiformia</taxon>
        <taxon>Curculionidae</taxon>
        <taxon>Scolytinae</taxon>
        <taxon>Dendroctonus</taxon>
    </lineage>
</organism>
<feature type="domain" description="Atg6 BARA" evidence="3">
    <location>
        <begin position="240"/>
        <end position="415"/>
    </location>
</feature>
<dbReference type="Pfam" id="PF17675">
    <property type="entry name" value="APG6_N"/>
    <property type="match status" value="1"/>
</dbReference>
<dbReference type="GO" id="GO:0000407">
    <property type="term" value="C:phagophore assembly site"/>
    <property type="evidence" value="ECO:0007669"/>
    <property type="project" value="TreeGrafter"/>
</dbReference>
<reference evidence="7 8" key="1">
    <citation type="journal article" date="2013" name="Genome Biol.">
        <title>Draft genome of the mountain pine beetle, Dendroctonus ponderosae Hopkins, a major forest pest.</title>
        <authorList>
            <person name="Keeling C.I."/>
            <person name="Yuen M.M."/>
            <person name="Liao N.Y."/>
            <person name="Docking T.R."/>
            <person name="Chan S.K."/>
            <person name="Taylor G.A."/>
            <person name="Palmquist D.L."/>
            <person name="Jackman S.D."/>
            <person name="Nguyen A."/>
            <person name="Li M."/>
            <person name="Henderson H."/>
            <person name="Janes J.K."/>
            <person name="Zhao Y."/>
            <person name="Pandoh P."/>
            <person name="Moore R."/>
            <person name="Sperling F.A."/>
            <person name="Huber D.P."/>
            <person name="Birol I."/>
            <person name="Jones S.J."/>
            <person name="Bohlmann J."/>
        </authorList>
    </citation>
    <scope>NUCLEOTIDE SEQUENCE</scope>
</reference>
<evidence type="ECO:0000313" key="6">
    <source>
        <dbReference type="EnsemblMetazoa" id="XP_019756175.1"/>
    </source>
</evidence>
<accession>U4UZ73</accession>
<dbReference type="Proteomes" id="UP000019118">
    <property type="component" value="Unassembled WGS sequence"/>
</dbReference>
<dbReference type="EMBL" id="KI207292">
    <property type="protein sequence ID" value="ERL95650.1"/>
    <property type="molecule type" value="Genomic_DNA"/>
</dbReference>
<evidence type="ECO:0000259" key="3">
    <source>
        <dbReference type="Pfam" id="PF04111"/>
    </source>
</evidence>
<dbReference type="GO" id="GO:0006995">
    <property type="term" value="P:cellular response to nitrogen starvation"/>
    <property type="evidence" value="ECO:0007669"/>
    <property type="project" value="TreeGrafter"/>
</dbReference>
<dbReference type="PANTHER" id="PTHR12768">
    <property type="entry name" value="BECLIN 1"/>
    <property type="match status" value="1"/>
</dbReference>
<evidence type="ECO:0000256" key="1">
    <source>
        <dbReference type="ARBA" id="ARBA00005965"/>
    </source>
</evidence>
<dbReference type="Pfam" id="PF04111">
    <property type="entry name" value="APG6"/>
    <property type="match status" value="1"/>
</dbReference>
<dbReference type="InterPro" id="IPR038274">
    <property type="entry name" value="Atg6/Beclin_C_sf"/>
</dbReference>
<comment type="similarity">
    <text evidence="1">Belongs to the beclin family.</text>
</comment>
<sequence length="431" mass="49803">MADDKGFVSFTCQRCSQNLKLDESLHTFSEHISAELNLPIHSSIDIDLESQVTSFDHFISACRLSDSHNATSSGFMLVSDEKEVNLLSNEFRTKAALFDHLSGTSEIDHPLCEECSDYLIEILEEQLAQTIQDHDDYQKYYSVLQAEETEPKLAELEKELADLSEEEGRLMEELQALRQEEEVTLKAIAEQEQRSKQITQEEERYFREYARFKRQWLIAEDEDRSLKCQLSAAQTHLEKLRNTNVFNVTFHIWHKGHFATINNFPLGTLPTAPISWPEINAAWGQTTLLFCALARKLNLVFKRYRAVPFGNHSYMEVVGENKKIPLYGSGGPKYVWDTKFDVAMVAFLDCMQQFMERVEAEKKEFKFPYRIQNGKIVGRDNIQYSIRTLITTEEQWTKALKYMLTNLKWGIAFVASQFDSDGQEIKPPTAQ</sequence>
<dbReference type="GO" id="GO:0000045">
    <property type="term" value="P:autophagosome assembly"/>
    <property type="evidence" value="ECO:0007669"/>
    <property type="project" value="TreeGrafter"/>
</dbReference>
<dbReference type="STRING" id="77166.U4UZ73"/>
<evidence type="ECO:0000259" key="4">
    <source>
        <dbReference type="Pfam" id="PF17675"/>
    </source>
</evidence>
<keyword evidence="2" id="KW-0175">Coiled coil</keyword>